<name>A0A7K3LKR3_9ACTN</name>
<protein>
    <submittedName>
        <fullName evidence="1">Uncharacterized protein</fullName>
    </submittedName>
</protein>
<accession>A0A7K3LKR3</accession>
<evidence type="ECO:0000313" key="1">
    <source>
        <dbReference type="EMBL" id="NDK88641.1"/>
    </source>
</evidence>
<comment type="caution">
    <text evidence="1">The sequence shown here is derived from an EMBL/GenBank/DDBJ whole genome shotgun (WGS) entry which is preliminary data.</text>
</comment>
<dbReference type="RefSeq" id="WP_053776901.1">
    <property type="nucleotide sequence ID" value="NZ_JAADZU010000007.1"/>
</dbReference>
<evidence type="ECO:0000313" key="2">
    <source>
        <dbReference type="Proteomes" id="UP000466307"/>
    </source>
</evidence>
<dbReference type="Proteomes" id="UP000466307">
    <property type="component" value="Unassembled WGS sequence"/>
</dbReference>
<organism evidence="1 2">
    <name type="scientific">Gordonia desulfuricans</name>
    <dbReference type="NCBI Taxonomy" id="89051"/>
    <lineage>
        <taxon>Bacteria</taxon>
        <taxon>Bacillati</taxon>
        <taxon>Actinomycetota</taxon>
        <taxon>Actinomycetes</taxon>
        <taxon>Mycobacteriales</taxon>
        <taxon>Gordoniaceae</taxon>
        <taxon>Gordonia</taxon>
    </lineage>
</organism>
<proteinExistence type="predicted"/>
<keyword evidence="2" id="KW-1185">Reference proteome</keyword>
<dbReference type="AlphaFoldDB" id="A0A7K3LKR3"/>
<reference evidence="1 2" key="1">
    <citation type="submission" date="2020-01" db="EMBL/GenBank/DDBJ databases">
        <title>Investigation of new actinobacteria for the biodesulphurisation of diesel fuel.</title>
        <authorList>
            <person name="Athi Narayanan S.M."/>
        </authorList>
    </citation>
    <scope>NUCLEOTIDE SEQUENCE [LARGE SCALE GENOMIC DNA]</scope>
    <source>
        <strain evidence="1 2">213E</strain>
    </source>
</reference>
<dbReference type="EMBL" id="JAADZU010000007">
    <property type="protein sequence ID" value="NDK88641.1"/>
    <property type="molecule type" value="Genomic_DNA"/>
</dbReference>
<sequence>MAGLQSQVVGDGAFQIFGGEDAARLDELLADVFGRDDIAVLAADWRGIVYFTLADDEEADPDTVIGFDASSGSSGPLATVDEVLAAVGDGDIAEAVDAESFAEWREMTGAPPLTLGQCVPPVMPEFLGGDPAERAAEAGDLIGHVAASATLMGRLEELGVAPGDEIPEEIFDAGRWQ</sequence>
<gene>
    <name evidence="1" type="ORF">GYA93_03445</name>
</gene>